<evidence type="ECO:0000313" key="5">
    <source>
        <dbReference type="Proteomes" id="UP001519348"/>
    </source>
</evidence>
<evidence type="ECO:0000313" key="3">
    <source>
        <dbReference type="EMBL" id="SDK47031.1"/>
    </source>
</evidence>
<protein>
    <recommendedName>
        <fullName evidence="1">GRAM domain-containing protein</fullName>
    </recommendedName>
</protein>
<dbReference type="OrthoDB" id="2085436at2"/>
<reference evidence="2 5" key="3">
    <citation type="submission" date="2021-03" db="EMBL/GenBank/DDBJ databases">
        <title>Genomic Encyclopedia of Type Strains, Phase IV (KMG-IV): sequencing the most valuable type-strain genomes for metagenomic binning, comparative biology and taxonomic classification.</title>
        <authorList>
            <person name="Goeker M."/>
        </authorList>
    </citation>
    <scope>NUCLEOTIDE SEQUENCE [LARGE SCALE GENOMIC DNA]</scope>
    <source>
        <strain evidence="2 5">DSM 22420</strain>
    </source>
</reference>
<dbReference type="Gene3D" id="2.30.29.30">
    <property type="entry name" value="Pleckstrin-homology domain (PH domain)/Phosphotyrosine-binding domain (PTB)"/>
    <property type="match status" value="1"/>
</dbReference>
<keyword evidence="5" id="KW-1185">Reference proteome</keyword>
<dbReference type="EMBL" id="FNFI01000009">
    <property type="protein sequence ID" value="SDK47031.1"/>
    <property type="molecule type" value="Genomic_DNA"/>
</dbReference>
<dbReference type="EMBL" id="JAGGKN010000001">
    <property type="protein sequence ID" value="MBP1950991.1"/>
    <property type="molecule type" value="Genomic_DNA"/>
</dbReference>
<name>A0A1G9C5W0_9STAP</name>
<evidence type="ECO:0000259" key="1">
    <source>
        <dbReference type="Pfam" id="PF02893"/>
    </source>
</evidence>
<proteinExistence type="predicted"/>
<feature type="domain" description="GRAM" evidence="1">
    <location>
        <begin position="12"/>
        <end position="92"/>
    </location>
</feature>
<evidence type="ECO:0000313" key="4">
    <source>
        <dbReference type="Proteomes" id="UP000242700"/>
    </source>
</evidence>
<dbReference type="Pfam" id="PF02893">
    <property type="entry name" value="GRAM"/>
    <property type="match status" value="1"/>
</dbReference>
<organism evidence="3 4">
    <name type="scientific">Jeotgalicoccus aerolatus</name>
    <dbReference type="NCBI Taxonomy" id="709510"/>
    <lineage>
        <taxon>Bacteria</taxon>
        <taxon>Bacillati</taxon>
        <taxon>Bacillota</taxon>
        <taxon>Bacilli</taxon>
        <taxon>Bacillales</taxon>
        <taxon>Staphylococcaceae</taxon>
        <taxon>Jeotgalicoccus</taxon>
    </lineage>
</organism>
<dbReference type="STRING" id="586411.SAMN05216187_10927"/>
<dbReference type="InterPro" id="IPR004182">
    <property type="entry name" value="GRAM"/>
</dbReference>
<dbReference type="Proteomes" id="UP001519348">
    <property type="component" value="Unassembled WGS sequence"/>
</dbReference>
<sequence>MRLNKGDIIRAGHAHMRRPMRGVEGPLYLTKTTLFHEGSIGQHIESVETVIDLKDIKEIKTKNSMGMIPNRIKIITHNNDVFKFSVFKRNDWITAINKMRSELNEPADY</sequence>
<evidence type="ECO:0000313" key="2">
    <source>
        <dbReference type="EMBL" id="MBP1950991.1"/>
    </source>
</evidence>
<dbReference type="AlphaFoldDB" id="A0A1G9C5W0"/>
<accession>A0A1G9C5W0</accession>
<dbReference type="RefSeq" id="WP_092598620.1">
    <property type="nucleotide sequence ID" value="NZ_BMCN01000001.1"/>
</dbReference>
<gene>
    <name evidence="2" type="ORF">J2Z27_000017</name>
    <name evidence="3" type="ORF">SAMN05216187_10927</name>
</gene>
<dbReference type="Proteomes" id="UP000242700">
    <property type="component" value="Unassembled WGS sequence"/>
</dbReference>
<reference evidence="4" key="2">
    <citation type="submission" date="2016-10" db="EMBL/GenBank/DDBJ databases">
        <authorList>
            <person name="Varghese N."/>
            <person name="Submissions S."/>
        </authorList>
    </citation>
    <scope>NUCLEOTIDE SEQUENCE [LARGE SCALE GENOMIC DNA]</scope>
    <source>
        <strain evidence="4">CGMCC 1.8911</strain>
    </source>
</reference>
<dbReference type="InterPro" id="IPR011993">
    <property type="entry name" value="PH-like_dom_sf"/>
</dbReference>
<reference evidence="3" key="1">
    <citation type="submission" date="2016-10" db="EMBL/GenBank/DDBJ databases">
        <authorList>
            <person name="de Groot N.N."/>
        </authorList>
    </citation>
    <scope>NUCLEOTIDE SEQUENCE [LARGE SCALE GENOMIC DNA]</scope>
    <source>
        <strain evidence="3">CGMCC 1.8911</strain>
    </source>
</reference>